<dbReference type="KEGG" id="copr:Cop2CBH44_27330"/>
<name>A0A7G1HXM4_9BACT</name>
<dbReference type="AlphaFoldDB" id="A0A7G1HXM4"/>
<gene>
    <name evidence="2" type="ORF">Cop2CBH44_27330</name>
</gene>
<dbReference type="InterPro" id="IPR019282">
    <property type="entry name" value="Glycoamylase-like_cons_dom"/>
</dbReference>
<keyword evidence="3" id="KW-1185">Reference proteome</keyword>
<dbReference type="PIRSF" id="PIRSF028431">
    <property type="entry name" value="UCP028431"/>
    <property type="match status" value="1"/>
</dbReference>
<dbReference type="EMBL" id="AP023322">
    <property type="protein sequence ID" value="BCI64380.1"/>
    <property type="molecule type" value="Genomic_DNA"/>
</dbReference>
<protein>
    <recommendedName>
        <fullName evidence="1">Glycoamylase-like domain-containing protein</fullName>
    </recommendedName>
</protein>
<dbReference type="Gene3D" id="1.50.10.140">
    <property type="match status" value="1"/>
</dbReference>
<reference evidence="3" key="1">
    <citation type="submission" date="2020-07" db="EMBL/GenBank/DDBJ databases">
        <title>Complete genome sequencing of Coprobacter sp. strain 2CBH44.</title>
        <authorList>
            <person name="Sakamoto M."/>
            <person name="Murakami T."/>
            <person name="Mori H."/>
        </authorList>
    </citation>
    <scope>NUCLEOTIDE SEQUENCE [LARGE SCALE GENOMIC DNA]</scope>
    <source>
        <strain evidence="3">2CBH44</strain>
    </source>
</reference>
<accession>A0A7G1HXM4</accession>
<sequence>MSKMFIVIILSLSTVIQVFGKCVLTDEELLNLTQKQTFRYFWDYAHPVSGLARERSNRTPETVTIGGSGFGVMALIVGIERCFITREQGAERLLTMVDFLQNKATRYHGMWAHWINGTTGKTIPFSPKDNGADIVESSFMFEGLLTARQYFNRNNDVETRIRVIIDTLWNEAEWTWFTQGRNVLYWHWSPNYGFEMNHEIRGYNECLITYILAAAAPKYSINADVYHQGWARSGDMVNGKSYYGIELPLGSEYGGPLFFSHYSYLGLDPRGLKDKYADYENQVKAHTLINRQYCIENPKGYSGYGSQCWGLTASDGNNGYSAHAPTNDKGVITPTAALSSVPYTPEYSIDALRYFYEVQGNNLWGEYGFKDAFNPGENWYADSYLAIDQGPIIVMIENYRSQLLWNLFMSHPDVSAGLRKLGFVSPYFE</sequence>
<dbReference type="Proteomes" id="UP000594042">
    <property type="component" value="Chromosome"/>
</dbReference>
<evidence type="ECO:0000313" key="2">
    <source>
        <dbReference type="EMBL" id="BCI64380.1"/>
    </source>
</evidence>
<organism evidence="2 3">
    <name type="scientific">Coprobacter secundus subsp. similis</name>
    <dbReference type="NCBI Taxonomy" id="2751153"/>
    <lineage>
        <taxon>Bacteria</taxon>
        <taxon>Pseudomonadati</taxon>
        <taxon>Bacteroidota</taxon>
        <taxon>Bacteroidia</taxon>
        <taxon>Bacteroidales</taxon>
        <taxon>Barnesiellaceae</taxon>
        <taxon>Coprobacter</taxon>
    </lineage>
</organism>
<proteinExistence type="predicted"/>
<dbReference type="InterPro" id="IPR016883">
    <property type="entry name" value="UCP028431"/>
</dbReference>
<evidence type="ECO:0000313" key="3">
    <source>
        <dbReference type="Proteomes" id="UP000594042"/>
    </source>
</evidence>
<evidence type="ECO:0000259" key="1">
    <source>
        <dbReference type="Pfam" id="PF10091"/>
    </source>
</evidence>
<dbReference type="Pfam" id="PF10091">
    <property type="entry name" value="Glycoamylase"/>
    <property type="match status" value="1"/>
</dbReference>
<feature type="domain" description="Glycoamylase-like" evidence="1">
    <location>
        <begin position="197"/>
        <end position="412"/>
    </location>
</feature>